<evidence type="ECO:0000313" key="3">
    <source>
        <dbReference type="EMBL" id="KAL1853929.1"/>
    </source>
</evidence>
<accession>A0ABR3W5X4</accession>
<dbReference type="Proteomes" id="UP001583177">
    <property type="component" value="Unassembled WGS sequence"/>
</dbReference>
<dbReference type="InterPro" id="IPR046341">
    <property type="entry name" value="SET_dom_sf"/>
</dbReference>
<dbReference type="SUPFAM" id="SSF82199">
    <property type="entry name" value="SET domain"/>
    <property type="match status" value="1"/>
</dbReference>
<protein>
    <recommendedName>
        <fullName evidence="2">SET domain-containing protein</fullName>
    </recommendedName>
</protein>
<evidence type="ECO:0000256" key="1">
    <source>
        <dbReference type="SAM" id="MobiDB-lite"/>
    </source>
</evidence>
<organism evidence="3 4">
    <name type="scientific">Diaporthe australafricana</name>
    <dbReference type="NCBI Taxonomy" id="127596"/>
    <lineage>
        <taxon>Eukaryota</taxon>
        <taxon>Fungi</taxon>
        <taxon>Dikarya</taxon>
        <taxon>Ascomycota</taxon>
        <taxon>Pezizomycotina</taxon>
        <taxon>Sordariomycetes</taxon>
        <taxon>Sordariomycetidae</taxon>
        <taxon>Diaporthales</taxon>
        <taxon>Diaporthaceae</taxon>
        <taxon>Diaporthe</taxon>
    </lineage>
</organism>
<feature type="compositionally biased region" description="Polar residues" evidence="1">
    <location>
        <begin position="321"/>
        <end position="348"/>
    </location>
</feature>
<dbReference type="PANTHER" id="PTHR13271:SF146">
    <property type="entry name" value="SET DOMAIN-CONTAINING PROTEIN"/>
    <property type="match status" value="1"/>
</dbReference>
<reference evidence="3 4" key="1">
    <citation type="journal article" date="2024" name="IMA Fungus">
        <title>IMA Genome - F19 : A genome assembly and annotation guide to empower mycologists, including annotated draft genome sequences of Ceratocystis pirilliformis, Diaporthe australafricana, Fusarium ophioides, Paecilomyces lecythidis, and Sporothrix stenoceras.</title>
        <authorList>
            <person name="Aylward J."/>
            <person name="Wilson A.M."/>
            <person name="Visagie C.M."/>
            <person name="Spraker J."/>
            <person name="Barnes I."/>
            <person name="Buitendag C."/>
            <person name="Ceriani C."/>
            <person name="Del Mar Angel L."/>
            <person name="du Plessis D."/>
            <person name="Fuchs T."/>
            <person name="Gasser K."/>
            <person name="Kramer D."/>
            <person name="Li W."/>
            <person name="Munsamy K."/>
            <person name="Piso A."/>
            <person name="Price J.L."/>
            <person name="Sonnekus B."/>
            <person name="Thomas C."/>
            <person name="van der Nest A."/>
            <person name="van Dijk A."/>
            <person name="van Heerden A."/>
            <person name="van Vuuren N."/>
            <person name="Yilmaz N."/>
            <person name="Duong T.A."/>
            <person name="van der Merwe N.A."/>
            <person name="Wingfield M.J."/>
            <person name="Wingfield B.D."/>
        </authorList>
    </citation>
    <scope>NUCLEOTIDE SEQUENCE [LARGE SCALE GENOMIC DNA]</scope>
    <source>
        <strain evidence="3 4">CMW 18300</strain>
    </source>
</reference>
<keyword evidence="4" id="KW-1185">Reference proteome</keyword>
<comment type="caution">
    <text evidence="3">The sequence shown here is derived from an EMBL/GenBank/DDBJ whole genome shotgun (WGS) entry which is preliminary data.</text>
</comment>
<dbReference type="InterPro" id="IPR050600">
    <property type="entry name" value="SETD3_SETD6_MTase"/>
</dbReference>
<sequence>MKENDQERFITLLEWSKAHGGTLHPALEVYKDDVTGFSMRVKPSSYATTDKDINPGEEVLGCPLNTSLSFLNATTGGPILSAPSEHTESSPVFPPRFMEIQPHVIGHFYLMKQYLMGKGSFWHPYISTLPQPDVISSWSLPPFWPDEDFEFLDGTNAGVAAQEIQANVKRDFKEARKILKEEGFENWQDYTRHLFNWAFSIFASRSFRPSLVTPVAIQERRLPKNVKIDDFSVLLPVYDIINHDIKANVRWEVDNQGTTPSDACRFITLDSYKPGEQVFNTYGKKTNSELLLSYGFMLPESEGFHNDYVHLRKKENAPAASAQSSHPEATYTTTQQASDGVENPQASSKRPKDFLVSLRPMNHPSSFVGRNRNRVAKEVGFDIRPEFSHVEDNLVWDLCLAIVGGDAKEAFVGKVLGTAGEAQPATSDQQSEREEDALRRVLSTSAELPKEVEVVVANVKELLLAKLGMEYDKFCEADPGMGVDEEGNEVEVEVEPQTCNQEIALQYRKQVKKTFENAIGALVPDWKEDALGESM</sequence>
<dbReference type="PANTHER" id="PTHR13271">
    <property type="entry name" value="UNCHARACTERIZED PUTATIVE METHYLTRANSFERASE"/>
    <property type="match status" value="1"/>
</dbReference>
<evidence type="ECO:0000259" key="2">
    <source>
        <dbReference type="PROSITE" id="PS50280"/>
    </source>
</evidence>
<dbReference type="Gene3D" id="3.90.1410.10">
    <property type="entry name" value="set domain protein methyltransferase, domain 1"/>
    <property type="match status" value="1"/>
</dbReference>
<dbReference type="EMBL" id="JAWRVE010000145">
    <property type="protein sequence ID" value="KAL1853929.1"/>
    <property type="molecule type" value="Genomic_DNA"/>
</dbReference>
<dbReference type="InterPro" id="IPR044432">
    <property type="entry name" value="Set10/Efm1_SET"/>
</dbReference>
<gene>
    <name evidence="3" type="ORF">Daus18300_011671</name>
</gene>
<name>A0ABR3W5X4_9PEZI</name>
<dbReference type="InterPro" id="IPR001214">
    <property type="entry name" value="SET_dom"/>
</dbReference>
<dbReference type="PROSITE" id="PS50280">
    <property type="entry name" value="SET"/>
    <property type="match status" value="1"/>
</dbReference>
<evidence type="ECO:0000313" key="4">
    <source>
        <dbReference type="Proteomes" id="UP001583177"/>
    </source>
</evidence>
<dbReference type="CDD" id="cd19180">
    <property type="entry name" value="SET_SpSET10-like"/>
    <property type="match status" value="1"/>
</dbReference>
<feature type="domain" description="SET" evidence="2">
    <location>
        <begin position="25"/>
        <end position="283"/>
    </location>
</feature>
<feature type="region of interest" description="Disordered" evidence="1">
    <location>
        <begin position="316"/>
        <end position="350"/>
    </location>
</feature>
<proteinExistence type="predicted"/>